<keyword evidence="4" id="KW-1185">Reference proteome</keyword>
<dbReference type="EMBL" id="GL876967">
    <property type="protein sequence ID" value="KLU83131.1"/>
    <property type="molecule type" value="Genomic_DNA"/>
</dbReference>
<dbReference type="EMBL" id="ADBL01000559">
    <property type="status" value="NOT_ANNOTATED_CDS"/>
    <property type="molecule type" value="Genomic_DNA"/>
</dbReference>
<evidence type="ECO:0000313" key="4">
    <source>
        <dbReference type="Proteomes" id="UP000011715"/>
    </source>
</evidence>
<dbReference type="eggNOG" id="ENOG502SVII">
    <property type="taxonomic scope" value="Eukaryota"/>
</dbReference>
<dbReference type="AlphaFoldDB" id="A0A0C4DQQ0"/>
<dbReference type="EnsemblFungi" id="MAPG_02196T0">
    <property type="protein sequence ID" value="MAPG_02196T0"/>
    <property type="gene ID" value="MAPG_02196"/>
</dbReference>
<reference evidence="2" key="3">
    <citation type="submission" date="2011-03" db="EMBL/GenBank/DDBJ databases">
        <title>Annotation of Magnaporthe poae ATCC 64411.</title>
        <authorList>
            <person name="Ma L.-J."/>
            <person name="Dead R."/>
            <person name="Young S.K."/>
            <person name="Zeng Q."/>
            <person name="Gargeya S."/>
            <person name="Fitzgerald M."/>
            <person name="Haas B."/>
            <person name="Abouelleil A."/>
            <person name="Alvarado L."/>
            <person name="Arachchi H.M."/>
            <person name="Berlin A."/>
            <person name="Brown A."/>
            <person name="Chapman S.B."/>
            <person name="Chen Z."/>
            <person name="Dunbar C."/>
            <person name="Freedman E."/>
            <person name="Gearin G."/>
            <person name="Gellesch M."/>
            <person name="Goldberg J."/>
            <person name="Griggs A."/>
            <person name="Gujja S."/>
            <person name="Heiman D."/>
            <person name="Howarth C."/>
            <person name="Larson L."/>
            <person name="Lui A."/>
            <person name="MacDonald P.J.P."/>
            <person name="Mehta T."/>
            <person name="Montmayeur A."/>
            <person name="Murphy C."/>
            <person name="Neiman D."/>
            <person name="Pearson M."/>
            <person name="Priest M."/>
            <person name="Roberts A."/>
            <person name="Saif S."/>
            <person name="Shea T."/>
            <person name="Shenoy N."/>
            <person name="Sisk P."/>
            <person name="Stolte C."/>
            <person name="Sykes S."/>
            <person name="Yandava C."/>
            <person name="Wortman J."/>
            <person name="Nusbaum C."/>
            <person name="Birren B."/>
        </authorList>
    </citation>
    <scope>NUCLEOTIDE SEQUENCE</scope>
    <source>
        <strain evidence="2">ATCC 64411</strain>
    </source>
</reference>
<proteinExistence type="predicted"/>
<reference evidence="3" key="4">
    <citation type="journal article" date="2015" name="G3 (Bethesda)">
        <title>Genome sequences of three phytopathogenic species of the Magnaporthaceae family of fungi.</title>
        <authorList>
            <person name="Okagaki L.H."/>
            <person name="Nunes C.C."/>
            <person name="Sailsbery J."/>
            <person name="Clay B."/>
            <person name="Brown D."/>
            <person name="John T."/>
            <person name="Oh Y."/>
            <person name="Young N."/>
            <person name="Fitzgerald M."/>
            <person name="Haas B.J."/>
            <person name="Zeng Q."/>
            <person name="Young S."/>
            <person name="Adiconis X."/>
            <person name="Fan L."/>
            <person name="Levin J.Z."/>
            <person name="Mitchell T.K."/>
            <person name="Okubara P.A."/>
            <person name="Farman M.L."/>
            <person name="Kohn L.M."/>
            <person name="Birren B."/>
            <person name="Ma L.-J."/>
            <person name="Dean R.A."/>
        </authorList>
    </citation>
    <scope>NUCLEOTIDE SEQUENCE</scope>
    <source>
        <strain evidence="3">ATCC 64411 / 73-15</strain>
    </source>
</reference>
<sequence length="245" mass="26772">MPDVEEPDGTSPPSYSDACQPGQDIIPPATLVLDGQQIRKDAAPEDSPPLYTLSLSLSGVSAITTEVELSRIEPRRAGPGRERHIYGLRQMRMAVGHHERVPSESPHYYIQRASARVPGPAGVGVKKRRSLIPGRPAKNTAVPVDLSGKSSEFGIPTFHKKADALFANNGRKWTTCPQGEVVALMPDDKDASRHTLTVTVAMPRAQFEMLVALWCCHVWEFAVARAPKIHEGMDGVARKLRAARE</sequence>
<protein>
    <submittedName>
        <fullName evidence="2 3">Uncharacterized protein</fullName>
    </submittedName>
</protein>
<reference evidence="2" key="1">
    <citation type="submission" date="2010-05" db="EMBL/GenBank/DDBJ databases">
        <title>The Genome Sequence of Magnaporthe poae strain ATCC 64411.</title>
        <authorList>
            <consortium name="The Broad Institute Genome Sequencing Platform"/>
            <consortium name="Broad Institute Genome Sequencing Center for Infectious Disease"/>
            <person name="Ma L.-J."/>
            <person name="Dead R."/>
            <person name="Young S."/>
            <person name="Zeng Q."/>
            <person name="Koehrsen M."/>
            <person name="Alvarado L."/>
            <person name="Berlin A."/>
            <person name="Chapman S.B."/>
            <person name="Chen Z."/>
            <person name="Freedman E."/>
            <person name="Gellesch M."/>
            <person name="Goldberg J."/>
            <person name="Griggs A."/>
            <person name="Gujja S."/>
            <person name="Heilman E.R."/>
            <person name="Heiman D."/>
            <person name="Hepburn T."/>
            <person name="Howarth C."/>
            <person name="Jen D."/>
            <person name="Larson L."/>
            <person name="Mehta T."/>
            <person name="Neiman D."/>
            <person name="Pearson M."/>
            <person name="Roberts A."/>
            <person name="Saif S."/>
            <person name="Shea T."/>
            <person name="Shenoy N."/>
            <person name="Sisk P."/>
            <person name="Stolte C."/>
            <person name="Sykes S."/>
            <person name="Walk T."/>
            <person name="White J."/>
            <person name="Yandava C."/>
            <person name="Haas B."/>
            <person name="Nusbaum C."/>
            <person name="Birren B."/>
        </authorList>
    </citation>
    <scope>NUCLEOTIDE SEQUENCE</scope>
    <source>
        <strain evidence="2">ATCC 64411</strain>
    </source>
</reference>
<organism evidence="3 4">
    <name type="scientific">Magnaporthiopsis poae (strain ATCC 64411 / 73-15)</name>
    <name type="common">Kentucky bluegrass fungus</name>
    <name type="synonym">Magnaporthe poae</name>
    <dbReference type="NCBI Taxonomy" id="644358"/>
    <lineage>
        <taxon>Eukaryota</taxon>
        <taxon>Fungi</taxon>
        <taxon>Dikarya</taxon>
        <taxon>Ascomycota</taxon>
        <taxon>Pezizomycotina</taxon>
        <taxon>Sordariomycetes</taxon>
        <taxon>Sordariomycetidae</taxon>
        <taxon>Magnaporthales</taxon>
        <taxon>Magnaporthaceae</taxon>
        <taxon>Magnaporthiopsis</taxon>
    </lineage>
</organism>
<dbReference type="Proteomes" id="UP000011715">
    <property type="component" value="Unassembled WGS sequence"/>
</dbReference>
<feature type="region of interest" description="Disordered" evidence="1">
    <location>
        <begin position="1"/>
        <end position="26"/>
    </location>
</feature>
<accession>A0A0C4DQQ0</accession>
<gene>
    <name evidence="2" type="ORF">MAPG_02196</name>
</gene>
<dbReference type="VEuPathDB" id="FungiDB:MAPG_02196"/>
<reference evidence="3" key="5">
    <citation type="submission" date="2015-06" db="UniProtKB">
        <authorList>
            <consortium name="EnsemblFungi"/>
        </authorList>
    </citation>
    <scope>IDENTIFICATION</scope>
    <source>
        <strain evidence="3">ATCC 64411</strain>
    </source>
</reference>
<evidence type="ECO:0000256" key="1">
    <source>
        <dbReference type="SAM" id="MobiDB-lite"/>
    </source>
</evidence>
<evidence type="ECO:0000313" key="3">
    <source>
        <dbReference type="EnsemblFungi" id="MAPG_02196T0"/>
    </source>
</evidence>
<dbReference type="OrthoDB" id="5207784at2759"/>
<evidence type="ECO:0000313" key="2">
    <source>
        <dbReference type="EMBL" id="KLU83131.1"/>
    </source>
</evidence>
<name>A0A0C4DQQ0_MAGP6</name>
<dbReference type="OMA" id="CCHVWEY"/>
<reference evidence="4" key="2">
    <citation type="submission" date="2010-05" db="EMBL/GenBank/DDBJ databases">
        <title>The genome sequence of Magnaporthe poae strain ATCC 64411.</title>
        <authorList>
            <person name="Ma L.-J."/>
            <person name="Dead R."/>
            <person name="Young S."/>
            <person name="Zeng Q."/>
            <person name="Koehrsen M."/>
            <person name="Alvarado L."/>
            <person name="Berlin A."/>
            <person name="Chapman S.B."/>
            <person name="Chen Z."/>
            <person name="Freedman E."/>
            <person name="Gellesch M."/>
            <person name="Goldberg J."/>
            <person name="Griggs A."/>
            <person name="Gujja S."/>
            <person name="Heilman E.R."/>
            <person name="Heiman D."/>
            <person name="Hepburn T."/>
            <person name="Howarth C."/>
            <person name="Jen D."/>
            <person name="Larson L."/>
            <person name="Mehta T."/>
            <person name="Neiman D."/>
            <person name="Pearson M."/>
            <person name="Roberts A."/>
            <person name="Saif S."/>
            <person name="Shea T."/>
            <person name="Shenoy N."/>
            <person name="Sisk P."/>
            <person name="Stolte C."/>
            <person name="Sykes S."/>
            <person name="Walk T."/>
            <person name="White J."/>
            <person name="Yandava C."/>
            <person name="Haas B."/>
            <person name="Nusbaum C."/>
            <person name="Birren B."/>
        </authorList>
    </citation>
    <scope>NUCLEOTIDE SEQUENCE [LARGE SCALE GENOMIC DNA]</scope>
    <source>
        <strain evidence="4">ATCC 64411 / 73-15</strain>
    </source>
</reference>
<dbReference type="STRING" id="644358.A0A0C4DQQ0"/>